<keyword evidence="2" id="KW-0378">Hydrolase</keyword>
<dbReference type="InterPro" id="IPR050474">
    <property type="entry name" value="Hel308_SKI2-like"/>
</dbReference>
<protein>
    <submittedName>
        <fullName evidence="6">DNA helicase</fullName>
    </submittedName>
</protein>
<dbReference type="GO" id="GO:0004386">
    <property type="term" value="F:helicase activity"/>
    <property type="evidence" value="ECO:0007669"/>
    <property type="project" value="UniProtKB-KW"/>
</dbReference>
<dbReference type="OrthoDB" id="9815222at2"/>
<dbReference type="SUPFAM" id="SSF52540">
    <property type="entry name" value="P-loop containing nucleoside triphosphate hydrolases"/>
    <property type="match status" value="1"/>
</dbReference>
<dbReference type="InterPro" id="IPR011545">
    <property type="entry name" value="DEAD/DEAH_box_helicase_dom"/>
</dbReference>
<organism evidence="6 7">
    <name type="scientific">Chania multitudinisentens RB-25</name>
    <dbReference type="NCBI Taxonomy" id="1441930"/>
    <lineage>
        <taxon>Bacteria</taxon>
        <taxon>Pseudomonadati</taxon>
        <taxon>Pseudomonadota</taxon>
        <taxon>Gammaproteobacteria</taxon>
        <taxon>Enterobacterales</taxon>
        <taxon>Yersiniaceae</taxon>
        <taxon>Chania</taxon>
    </lineage>
</organism>
<dbReference type="PATRIC" id="fig|1441930.4.peg.1084"/>
<sequence>MARLDEQRRALAMNIRESRAAENELTPAQARLFVRSLQTSWQVPTIGWAVPESHDMFKDAKRLLHAATIFRDIDGEGTFESLGCYRRAGELLEWLARSSDPVTRDVPVRLLAAGAYQLAGLPAMATSLLRQNSYSGVTTEIFAAFLSVDFDRLLVLVGNFWGEHPELTGRQGSAILLDEMGDESQDHKAREGLAEGLAGSDDHDFRPFQPPASGVGRYVIVELIRVLGLIGDSIRRGNSNRLTRSLEKLGDISLLATRLASDELWILINMIEATARRFAANNLHDRVAQLAERAPTFRLRLWRFAREQFARGRGILWASQVRGLERLITNQSFALCTPTGSGKTLVANLALVKELLLIEPRQSPEPLALYLVPSRALASEVEAKLTGELGNDLIITGLYGGADWGITDYWLTADRPVVLIATVEKAEALMRYVGHLLVTRLKLLIIDEAHQVVSEGDADAAKALADHTSRSMRLESLVSRLLTVKPQISRIALTAVAGGAAHPVAQWIEGHPDAVPVGGDYRSSRQLIGKLCVDPRHSPQALLDVMNGQVLYVQGRNEPVYLPLRIPAMPQPSAIIRNSLPHYTQLYVLWTSLHLLEGKRRILISVAQSPELLMKRYAEAFTLPGWNTIQPFVLPLAPEERTCFEEAHGACMDYCGPNSFELRLLEHGIATSHGQMPQRLRRLMTVLIERRICPITLATATLTEGVNLPFDMIFVTSIERRSFDAETGQSIFVPMGTSEFRNLAGRAGRPGAAESIEGMTLVAVPEFVSSTAPSKRVEQQRKVRHDASLYDDLLRRLQAEEQVAEVRSPLVTLLRSIWQRAAQQFGLQSEEQFHAWLESTLPEAVGENLGVRSREPADLLGDSLDELDGFLLSATEELTQAEEVGNNAYTEAVLANLWRSSFARVVAANEEWLERSFIKRGRAFVERLYPDPQLRRRLYQYGFTPYIGQRFELIVPTVLAELQAAADYGIWDTQRRFNLVIQLGELIRREPALTFRTRDSVGDREILRNWHTVTGWWMQLGDGVTPEAEHLRSWQRFVTENLEFRLGVAVGAAVSLAFGRNADVEIPTLDTWCNTSDLPWIAFWFRELLRWGTLDPFVAFALGQGLARTRDEAMRRRGEFERWLRAEVGDVEPETLIDPRCFLSWQRSLEDSSDAAQEVQRIPAQLTAVDGRKISYDVRPIISDGSIKWIDAAGYAVAQSQLVPDLLTGQSEKHDYSVTVTPHVEVHRTY</sequence>
<dbReference type="Proteomes" id="UP000019030">
    <property type="component" value="Chromosome"/>
</dbReference>
<dbReference type="STRING" id="1441930.Z042_05430"/>
<dbReference type="AlphaFoldDB" id="W0L5W5"/>
<dbReference type="PANTHER" id="PTHR47961:SF6">
    <property type="entry name" value="DNA-DIRECTED DNA POLYMERASE"/>
    <property type="match status" value="1"/>
</dbReference>
<dbReference type="Pfam" id="PF00270">
    <property type="entry name" value="DEAD"/>
    <property type="match status" value="1"/>
</dbReference>
<proteinExistence type="predicted"/>
<accession>W0L5W5</accession>
<reference evidence="6 7" key="1">
    <citation type="submission" date="2014-01" db="EMBL/GenBank/DDBJ databases">
        <title>Isolation of Serratia multitudinisentens RB-25 from Ex-Landfill site.</title>
        <authorList>
            <person name="Robson E.H.J."/>
        </authorList>
    </citation>
    <scope>NUCLEOTIDE SEQUENCE [LARGE SCALE GENOMIC DNA]</scope>
    <source>
        <strain evidence="6 7">RB-25</strain>
    </source>
</reference>
<keyword evidence="7" id="KW-1185">Reference proteome</keyword>
<dbReference type="HOGENOM" id="CLU_003747_0_0_6"/>
<evidence type="ECO:0000256" key="1">
    <source>
        <dbReference type="ARBA" id="ARBA00022741"/>
    </source>
</evidence>
<keyword evidence="4" id="KW-0067">ATP-binding</keyword>
<gene>
    <name evidence="6" type="ORF">Z042_05430</name>
</gene>
<dbReference type="InterPro" id="IPR027417">
    <property type="entry name" value="P-loop_NTPase"/>
</dbReference>
<dbReference type="EMBL" id="CP007044">
    <property type="protein sequence ID" value="AHG19116.1"/>
    <property type="molecule type" value="Genomic_DNA"/>
</dbReference>
<dbReference type="Gene3D" id="3.40.50.300">
    <property type="entry name" value="P-loop containing nucleotide triphosphate hydrolases"/>
    <property type="match status" value="2"/>
</dbReference>
<dbReference type="KEGG" id="sfo:Z042_05430"/>
<dbReference type="GO" id="GO:0003676">
    <property type="term" value="F:nucleic acid binding"/>
    <property type="evidence" value="ECO:0007669"/>
    <property type="project" value="InterPro"/>
</dbReference>
<dbReference type="SMART" id="SM00487">
    <property type="entry name" value="DEXDc"/>
    <property type="match status" value="1"/>
</dbReference>
<dbReference type="GO" id="GO:0005524">
    <property type="term" value="F:ATP binding"/>
    <property type="evidence" value="ECO:0007669"/>
    <property type="project" value="UniProtKB-KW"/>
</dbReference>
<keyword evidence="1" id="KW-0547">Nucleotide-binding</keyword>
<reference evidence="6 7" key="2">
    <citation type="submission" date="2015-03" db="EMBL/GenBank/DDBJ databases">
        <authorList>
            <person name="Chan K.-G."/>
        </authorList>
    </citation>
    <scope>NUCLEOTIDE SEQUENCE [LARGE SCALE GENOMIC DNA]</scope>
    <source>
        <strain evidence="6 7">RB-25</strain>
    </source>
</reference>
<evidence type="ECO:0000256" key="4">
    <source>
        <dbReference type="ARBA" id="ARBA00022840"/>
    </source>
</evidence>
<evidence type="ECO:0000256" key="3">
    <source>
        <dbReference type="ARBA" id="ARBA00022806"/>
    </source>
</evidence>
<dbReference type="InterPro" id="IPR014001">
    <property type="entry name" value="Helicase_ATP-bd"/>
</dbReference>
<name>W0L5W5_9GAMM</name>
<feature type="domain" description="Helicase ATP-binding" evidence="5">
    <location>
        <begin position="324"/>
        <end position="515"/>
    </location>
</feature>
<evidence type="ECO:0000313" key="7">
    <source>
        <dbReference type="Proteomes" id="UP000019030"/>
    </source>
</evidence>
<dbReference type="PROSITE" id="PS51192">
    <property type="entry name" value="HELICASE_ATP_BIND_1"/>
    <property type="match status" value="1"/>
</dbReference>
<dbReference type="PANTHER" id="PTHR47961">
    <property type="entry name" value="DNA POLYMERASE THETA, PUTATIVE (AFU_ORTHOLOGUE AFUA_1G05260)-RELATED"/>
    <property type="match status" value="1"/>
</dbReference>
<evidence type="ECO:0000256" key="2">
    <source>
        <dbReference type="ARBA" id="ARBA00022801"/>
    </source>
</evidence>
<dbReference type="GO" id="GO:0016787">
    <property type="term" value="F:hydrolase activity"/>
    <property type="evidence" value="ECO:0007669"/>
    <property type="project" value="UniProtKB-KW"/>
</dbReference>
<keyword evidence="3 6" id="KW-0347">Helicase</keyword>
<evidence type="ECO:0000259" key="5">
    <source>
        <dbReference type="PROSITE" id="PS51192"/>
    </source>
</evidence>
<evidence type="ECO:0000313" key="6">
    <source>
        <dbReference type="EMBL" id="AHG19116.1"/>
    </source>
</evidence>
<dbReference type="eggNOG" id="COG1204">
    <property type="taxonomic scope" value="Bacteria"/>
</dbReference>